<feature type="transmembrane region" description="Helical" evidence="5">
    <location>
        <begin position="239"/>
        <end position="270"/>
    </location>
</feature>
<feature type="transmembrane region" description="Helical" evidence="5">
    <location>
        <begin position="216"/>
        <end position="233"/>
    </location>
</feature>
<keyword evidence="4 5" id="KW-0472">Membrane</keyword>
<gene>
    <name evidence="7" type="ORF">UT17_C0004G0130</name>
</gene>
<feature type="transmembrane region" description="Helical" evidence="5">
    <location>
        <begin position="12"/>
        <end position="32"/>
    </location>
</feature>
<reference evidence="7 8" key="1">
    <citation type="journal article" date="2015" name="Nature">
        <title>rRNA introns, odd ribosomes, and small enigmatic genomes across a large radiation of phyla.</title>
        <authorList>
            <person name="Brown C.T."/>
            <person name="Hug L.A."/>
            <person name="Thomas B.C."/>
            <person name="Sharon I."/>
            <person name="Castelle C.J."/>
            <person name="Singh A."/>
            <person name="Wilkins M.J."/>
            <person name="Williams K.H."/>
            <person name="Banfield J.F."/>
        </authorList>
    </citation>
    <scope>NUCLEOTIDE SEQUENCE [LARGE SCALE GENOMIC DNA]</scope>
</reference>
<dbReference type="InterPro" id="IPR007016">
    <property type="entry name" value="O-antigen_ligase-rel_domated"/>
</dbReference>
<protein>
    <recommendedName>
        <fullName evidence="6">O-antigen ligase-related domain-containing protein</fullName>
    </recommendedName>
</protein>
<feature type="transmembrane region" description="Helical" evidence="5">
    <location>
        <begin position="72"/>
        <end position="93"/>
    </location>
</feature>
<feature type="transmembrane region" description="Helical" evidence="5">
    <location>
        <begin position="38"/>
        <end position="60"/>
    </location>
</feature>
<dbReference type="PANTHER" id="PTHR37422:SF13">
    <property type="entry name" value="LIPOPOLYSACCHARIDE BIOSYNTHESIS PROTEIN PA4999-RELATED"/>
    <property type="match status" value="1"/>
</dbReference>
<organism evidence="7 8">
    <name type="scientific">Candidatus Woesebacteria bacterium GW2011_GWB1_39_10</name>
    <dbReference type="NCBI Taxonomy" id="1618572"/>
    <lineage>
        <taxon>Bacteria</taxon>
        <taxon>Candidatus Woeseibacteriota</taxon>
    </lineage>
</organism>
<feature type="transmembrane region" description="Helical" evidence="5">
    <location>
        <begin position="191"/>
        <end position="209"/>
    </location>
</feature>
<evidence type="ECO:0000313" key="8">
    <source>
        <dbReference type="Proteomes" id="UP000034774"/>
    </source>
</evidence>
<feature type="transmembrane region" description="Helical" evidence="5">
    <location>
        <begin position="428"/>
        <end position="445"/>
    </location>
</feature>
<dbReference type="EMBL" id="LBVU01000004">
    <property type="protein sequence ID" value="KKQ91782.1"/>
    <property type="molecule type" value="Genomic_DNA"/>
</dbReference>
<proteinExistence type="predicted"/>
<keyword evidence="3 5" id="KW-1133">Transmembrane helix</keyword>
<evidence type="ECO:0000313" key="7">
    <source>
        <dbReference type="EMBL" id="KKQ91782.1"/>
    </source>
</evidence>
<evidence type="ECO:0000256" key="5">
    <source>
        <dbReference type="SAM" id="Phobius"/>
    </source>
</evidence>
<feature type="transmembrane region" description="Helical" evidence="5">
    <location>
        <begin position="282"/>
        <end position="302"/>
    </location>
</feature>
<dbReference type="Proteomes" id="UP000034774">
    <property type="component" value="Unassembled WGS sequence"/>
</dbReference>
<keyword evidence="2 5" id="KW-0812">Transmembrane</keyword>
<feature type="domain" description="O-antigen ligase-related" evidence="6">
    <location>
        <begin position="224"/>
        <end position="376"/>
    </location>
</feature>
<comment type="subcellular location">
    <subcellularLocation>
        <location evidence="1">Membrane</location>
        <topology evidence="1">Multi-pass membrane protein</topology>
    </subcellularLocation>
</comment>
<feature type="transmembrane region" description="Helical" evidence="5">
    <location>
        <begin position="134"/>
        <end position="155"/>
    </location>
</feature>
<dbReference type="GO" id="GO:0016020">
    <property type="term" value="C:membrane"/>
    <property type="evidence" value="ECO:0007669"/>
    <property type="project" value="UniProtKB-SubCell"/>
</dbReference>
<name>A0A0G0LL66_9BACT</name>
<evidence type="ECO:0000256" key="2">
    <source>
        <dbReference type="ARBA" id="ARBA00022692"/>
    </source>
</evidence>
<sequence>MSKLLSQFNTVSKYLIAAVLIIVPLFPKFPLINVPGTYVAVRFEDLLLLILAAFTFIKILPNFKSFFKDEIVQAFLIFFGVGLLSVFAGVYLTRTAGLTLGLLHWARRIEYAVPFFAVLTLLSKEKVSENLDYYIKVLFVVIVAVFIYGVGEMYFRFPVIITQNMEYSKGVALFWTPGSHINSTFAGHYDLAAFIVLVLPIFITLIFLLREKFSKILFIIASGAGLWLLINSLSRTGQISYLGAVTFALILVKKFKALIIVLAVSVFLILMSSGVNQRFRQLIKVFGMASPSITVYADEAILPVRRVDLQVKTPLPIPVIEDRSTSIRLNVEWPRAIRSFMINPILGTGYSSIDLATDNDYLRILGETGLFGFLAFWLVFLRIGKIFTSSIPTIRKLDPPSLGFVVGISGGILGTFLSIFFIDLFEASKFATLFWLLLGLAVYVVRNKQYEQE</sequence>
<dbReference type="PANTHER" id="PTHR37422">
    <property type="entry name" value="TEICHURONIC ACID BIOSYNTHESIS PROTEIN TUAE"/>
    <property type="match status" value="1"/>
</dbReference>
<feature type="transmembrane region" description="Helical" evidence="5">
    <location>
        <begin position="361"/>
        <end position="381"/>
    </location>
</feature>
<dbReference type="Pfam" id="PF04932">
    <property type="entry name" value="Wzy_C"/>
    <property type="match status" value="1"/>
</dbReference>
<evidence type="ECO:0000256" key="4">
    <source>
        <dbReference type="ARBA" id="ARBA00023136"/>
    </source>
</evidence>
<feature type="transmembrane region" description="Helical" evidence="5">
    <location>
        <begin position="402"/>
        <end position="422"/>
    </location>
</feature>
<accession>A0A0G0LL66</accession>
<dbReference type="InterPro" id="IPR051533">
    <property type="entry name" value="WaaL-like"/>
</dbReference>
<dbReference type="AlphaFoldDB" id="A0A0G0LL66"/>
<evidence type="ECO:0000256" key="1">
    <source>
        <dbReference type="ARBA" id="ARBA00004141"/>
    </source>
</evidence>
<evidence type="ECO:0000259" key="6">
    <source>
        <dbReference type="Pfam" id="PF04932"/>
    </source>
</evidence>
<comment type="caution">
    <text evidence="7">The sequence shown here is derived from an EMBL/GenBank/DDBJ whole genome shotgun (WGS) entry which is preliminary data.</text>
</comment>
<evidence type="ECO:0000256" key="3">
    <source>
        <dbReference type="ARBA" id="ARBA00022989"/>
    </source>
</evidence>
<dbReference type="STRING" id="1618572.UT17_C0004G0130"/>